<proteinExistence type="predicted"/>
<protein>
    <recommendedName>
        <fullName evidence="5">Transmembrane protein</fullName>
    </recommendedName>
</protein>
<dbReference type="RefSeq" id="XP_009494391.1">
    <property type="nucleotide sequence ID" value="XM_009496116.1"/>
</dbReference>
<accession>A0A058ZBH0</accession>
<keyword evidence="2" id="KW-0472">Membrane</keyword>
<dbReference type="GeneID" id="20526940"/>
<keyword evidence="2" id="KW-0812">Transmembrane</keyword>
<organism evidence="3">
    <name type="scientific">Fonticula alba</name>
    <name type="common">Slime mold</name>
    <dbReference type="NCBI Taxonomy" id="691883"/>
    <lineage>
        <taxon>Eukaryota</taxon>
        <taxon>Rotosphaerida</taxon>
        <taxon>Fonticulaceae</taxon>
        <taxon>Fonticula</taxon>
    </lineage>
</organism>
<feature type="transmembrane region" description="Helical" evidence="2">
    <location>
        <begin position="123"/>
        <end position="149"/>
    </location>
</feature>
<evidence type="ECO:0000313" key="4">
    <source>
        <dbReference type="Proteomes" id="UP000030693"/>
    </source>
</evidence>
<evidence type="ECO:0000256" key="2">
    <source>
        <dbReference type="SAM" id="Phobius"/>
    </source>
</evidence>
<keyword evidence="4" id="KW-1185">Reference proteome</keyword>
<evidence type="ECO:0008006" key="5">
    <source>
        <dbReference type="Google" id="ProtNLM"/>
    </source>
</evidence>
<feature type="transmembrane region" description="Helical" evidence="2">
    <location>
        <begin position="97"/>
        <end position="117"/>
    </location>
</feature>
<dbReference type="EMBL" id="KB932203">
    <property type="protein sequence ID" value="KCV71268.1"/>
    <property type="molecule type" value="Genomic_DNA"/>
</dbReference>
<sequence length="292" mass="30527">MAHPFASFGTFDPEPRDQLPVFFPRGGPDDFPSDPDVAQASMPLLSDDFFNTDARHPPYGPTSESIFSFYPPPGCMTAEEQVVALQKRLTIHKVFRLVYVIFLIGDTAMIIASLLAGLSLHNAGLLCLVPAILLLWISVTRIGQLVLIIERIERSGMYIDTGPALAGGATSSTAVHPVFPEAGLPTSAGPGPDGHPPPAEGAPGLQGGHISRKLATMDPVLQRYESQFEEDEKAADEYEAFRASVSMAGAAAAAAGASAATTEPASPAGSVSSVQSSLSSSSPKVPLLDGSL</sequence>
<dbReference type="AlphaFoldDB" id="A0A058ZBH0"/>
<feature type="region of interest" description="Disordered" evidence="1">
    <location>
        <begin position="252"/>
        <end position="292"/>
    </location>
</feature>
<evidence type="ECO:0000256" key="1">
    <source>
        <dbReference type="SAM" id="MobiDB-lite"/>
    </source>
</evidence>
<gene>
    <name evidence="3" type="ORF">H696_02215</name>
</gene>
<name>A0A058ZBH0_FONAL</name>
<feature type="region of interest" description="Disordered" evidence="1">
    <location>
        <begin position="180"/>
        <end position="209"/>
    </location>
</feature>
<evidence type="ECO:0000313" key="3">
    <source>
        <dbReference type="EMBL" id="KCV71268.1"/>
    </source>
</evidence>
<keyword evidence="2" id="KW-1133">Transmembrane helix</keyword>
<reference evidence="3" key="1">
    <citation type="submission" date="2013-04" db="EMBL/GenBank/DDBJ databases">
        <title>The Genome Sequence of Fonticula alba ATCC 38817.</title>
        <authorList>
            <consortium name="The Broad Institute Genomics Platform"/>
            <person name="Russ C."/>
            <person name="Cuomo C."/>
            <person name="Burger G."/>
            <person name="Gray M.W."/>
            <person name="Holland P.W.H."/>
            <person name="King N."/>
            <person name="Lang F.B.F."/>
            <person name="Roger A.J."/>
            <person name="Ruiz-Trillo I."/>
            <person name="Brown M."/>
            <person name="Walker B."/>
            <person name="Young S."/>
            <person name="Zeng Q."/>
            <person name="Gargeya S."/>
            <person name="Fitzgerald M."/>
            <person name="Haas B."/>
            <person name="Abouelleil A."/>
            <person name="Allen A.W."/>
            <person name="Alvarado L."/>
            <person name="Arachchi H.M."/>
            <person name="Berlin A.M."/>
            <person name="Chapman S.B."/>
            <person name="Gainer-Dewar J."/>
            <person name="Goldberg J."/>
            <person name="Griggs A."/>
            <person name="Gujja S."/>
            <person name="Hansen M."/>
            <person name="Howarth C."/>
            <person name="Imamovic A."/>
            <person name="Ireland A."/>
            <person name="Larimer J."/>
            <person name="McCowan C."/>
            <person name="Murphy C."/>
            <person name="Pearson M."/>
            <person name="Poon T.W."/>
            <person name="Priest M."/>
            <person name="Roberts A."/>
            <person name="Saif S."/>
            <person name="Shea T."/>
            <person name="Sisk P."/>
            <person name="Sykes S."/>
            <person name="Wortman J."/>
            <person name="Nusbaum C."/>
            <person name="Birren B."/>
        </authorList>
    </citation>
    <scope>NUCLEOTIDE SEQUENCE [LARGE SCALE GENOMIC DNA]</scope>
    <source>
        <strain evidence="3">ATCC 38817</strain>
    </source>
</reference>
<dbReference type="Proteomes" id="UP000030693">
    <property type="component" value="Unassembled WGS sequence"/>
</dbReference>